<keyword evidence="2 4" id="KW-0863">Zinc-finger</keyword>
<dbReference type="Pfam" id="PF13445">
    <property type="entry name" value="zf-RING_UBOX"/>
    <property type="match status" value="1"/>
</dbReference>
<evidence type="ECO:0000313" key="10">
    <source>
        <dbReference type="Proteomes" id="UP000007110"/>
    </source>
</evidence>
<dbReference type="OrthoDB" id="264917at2759"/>
<dbReference type="InterPro" id="IPR011990">
    <property type="entry name" value="TPR-like_helical_dom_sf"/>
</dbReference>
<evidence type="ECO:0000259" key="8">
    <source>
        <dbReference type="PROSITE" id="PS51787"/>
    </source>
</evidence>
<evidence type="ECO:0000256" key="1">
    <source>
        <dbReference type="ARBA" id="ARBA00022723"/>
    </source>
</evidence>
<accession>A0A7M7G9G7</accession>
<dbReference type="InterPro" id="IPR027370">
    <property type="entry name" value="Znf-RING_euk"/>
</dbReference>
<dbReference type="Pfam" id="PF13923">
    <property type="entry name" value="zf-C3HC4_2"/>
    <property type="match status" value="1"/>
</dbReference>
<dbReference type="GO" id="GO:0008270">
    <property type="term" value="F:zinc ion binding"/>
    <property type="evidence" value="ECO:0007669"/>
    <property type="project" value="UniProtKB-KW"/>
</dbReference>
<dbReference type="InterPro" id="IPR001841">
    <property type="entry name" value="Znf_RING"/>
</dbReference>
<dbReference type="Proteomes" id="UP000007110">
    <property type="component" value="Unassembled WGS sequence"/>
</dbReference>
<keyword evidence="5" id="KW-0802">TPR repeat</keyword>
<dbReference type="CDD" id="cd16513">
    <property type="entry name" value="RING-HC_LONFs_rpt1"/>
    <property type="match status" value="1"/>
</dbReference>
<keyword evidence="3" id="KW-0862">Zinc</keyword>
<evidence type="ECO:0000256" key="3">
    <source>
        <dbReference type="ARBA" id="ARBA00022833"/>
    </source>
</evidence>
<dbReference type="Gene3D" id="3.30.40.10">
    <property type="entry name" value="Zinc/RING finger domain, C3HC4 (zinc finger)"/>
    <property type="match status" value="2"/>
</dbReference>
<dbReference type="PROSITE" id="PS50089">
    <property type="entry name" value="ZF_RING_2"/>
    <property type="match status" value="2"/>
</dbReference>
<dbReference type="FunCoup" id="A0A7M7G9G7">
    <property type="interactions" value="209"/>
</dbReference>
<keyword evidence="10" id="KW-1185">Reference proteome</keyword>
<dbReference type="InterPro" id="IPR013083">
    <property type="entry name" value="Znf_RING/FYVE/PHD"/>
</dbReference>
<dbReference type="InterPro" id="IPR017907">
    <property type="entry name" value="Znf_RING_CS"/>
</dbReference>
<keyword evidence="1" id="KW-0479">Metal-binding</keyword>
<dbReference type="PANTHER" id="PTHR23327">
    <property type="entry name" value="RING FINGER PROTEIN 127"/>
    <property type="match status" value="1"/>
</dbReference>
<dbReference type="Pfam" id="PF02190">
    <property type="entry name" value="LON_substr_bdg"/>
    <property type="match status" value="1"/>
</dbReference>
<dbReference type="Gene3D" id="1.25.40.10">
    <property type="entry name" value="Tetratricopeptide repeat domain"/>
    <property type="match status" value="2"/>
</dbReference>
<dbReference type="PANTHER" id="PTHR23327:SF42">
    <property type="entry name" value="LON PEPTIDASE N-TERMINAL DOMAIN AND RING FINGER PROTEIN C14F5.10C"/>
    <property type="match status" value="1"/>
</dbReference>
<dbReference type="InParanoid" id="A0A7M7G9G7"/>
<dbReference type="SUPFAM" id="SSF88697">
    <property type="entry name" value="PUA domain-like"/>
    <property type="match status" value="1"/>
</dbReference>
<feature type="compositionally biased region" description="Polar residues" evidence="6">
    <location>
        <begin position="370"/>
        <end position="389"/>
    </location>
</feature>
<feature type="domain" description="Lon N-terminal" evidence="8">
    <location>
        <begin position="526"/>
        <end position="728"/>
    </location>
</feature>
<evidence type="ECO:0008006" key="11">
    <source>
        <dbReference type="Google" id="ProtNLM"/>
    </source>
</evidence>
<name>A0A7M7G9G7_STRPU</name>
<dbReference type="InterPro" id="IPR046336">
    <property type="entry name" value="Lon_prtase_N_sf"/>
</dbReference>
<organism evidence="9 10">
    <name type="scientific">Strongylocentrotus purpuratus</name>
    <name type="common">Purple sea urchin</name>
    <dbReference type="NCBI Taxonomy" id="7668"/>
    <lineage>
        <taxon>Eukaryota</taxon>
        <taxon>Metazoa</taxon>
        <taxon>Echinodermata</taxon>
        <taxon>Eleutherozoa</taxon>
        <taxon>Echinozoa</taxon>
        <taxon>Echinoidea</taxon>
        <taxon>Euechinoidea</taxon>
        <taxon>Echinacea</taxon>
        <taxon>Camarodonta</taxon>
        <taxon>Echinidea</taxon>
        <taxon>Strongylocentrotidae</taxon>
        <taxon>Strongylocentrotus</taxon>
    </lineage>
</organism>
<proteinExistence type="predicted"/>
<dbReference type="SMART" id="SM00184">
    <property type="entry name" value="RING"/>
    <property type="match status" value="2"/>
</dbReference>
<dbReference type="InterPro" id="IPR003111">
    <property type="entry name" value="Lon_prtase_N"/>
</dbReference>
<dbReference type="SMART" id="SM00464">
    <property type="entry name" value="LON"/>
    <property type="match status" value="1"/>
</dbReference>
<dbReference type="KEGG" id="spu:752939"/>
<evidence type="ECO:0000256" key="4">
    <source>
        <dbReference type="PROSITE-ProRule" id="PRU00175"/>
    </source>
</evidence>
<evidence type="ECO:0000256" key="2">
    <source>
        <dbReference type="ARBA" id="ARBA00022771"/>
    </source>
</evidence>
<reference evidence="10" key="1">
    <citation type="submission" date="2015-02" db="EMBL/GenBank/DDBJ databases">
        <title>Genome sequencing for Strongylocentrotus purpuratus.</title>
        <authorList>
            <person name="Murali S."/>
            <person name="Liu Y."/>
            <person name="Vee V."/>
            <person name="English A."/>
            <person name="Wang M."/>
            <person name="Skinner E."/>
            <person name="Han Y."/>
            <person name="Muzny D.M."/>
            <person name="Worley K.C."/>
            <person name="Gibbs R.A."/>
        </authorList>
    </citation>
    <scope>NUCLEOTIDE SEQUENCE</scope>
</reference>
<dbReference type="EnsemblMetazoa" id="XM_001180621">
    <property type="protein sequence ID" value="XP_001180621"/>
    <property type="gene ID" value="LOC752939"/>
</dbReference>
<dbReference type="CDD" id="cd16514">
    <property type="entry name" value="RING-HC_LONFs_rpt2"/>
    <property type="match status" value="1"/>
</dbReference>
<dbReference type="SMART" id="SM00028">
    <property type="entry name" value="TPR"/>
    <property type="match status" value="4"/>
</dbReference>
<dbReference type="RefSeq" id="XP_001180621.2">
    <property type="nucleotide sequence ID" value="XM_001180621.4"/>
</dbReference>
<feature type="domain" description="RING-type" evidence="7">
    <location>
        <begin position="435"/>
        <end position="473"/>
    </location>
</feature>
<dbReference type="GO" id="GO:0005737">
    <property type="term" value="C:cytoplasm"/>
    <property type="evidence" value="ECO:0007669"/>
    <property type="project" value="UniProtKB-ARBA"/>
</dbReference>
<dbReference type="InterPro" id="IPR019734">
    <property type="entry name" value="TPR_rpt"/>
</dbReference>
<dbReference type="Pfam" id="PF13181">
    <property type="entry name" value="TPR_8"/>
    <property type="match status" value="1"/>
</dbReference>
<dbReference type="AlphaFoldDB" id="A0A7M7G9G7"/>
<dbReference type="OMA" id="WGKGHYR"/>
<feature type="region of interest" description="Disordered" evidence="6">
    <location>
        <begin position="314"/>
        <end position="395"/>
    </location>
</feature>
<evidence type="ECO:0000256" key="6">
    <source>
        <dbReference type="SAM" id="MobiDB-lite"/>
    </source>
</evidence>
<protein>
    <recommendedName>
        <fullName evidence="11">LON peptidase N-terminal domain and RING finger protein 3</fullName>
    </recommendedName>
</protein>
<sequence length="732" mass="82987">MELEDLATEAFRRSNFELASDLVDRLLEERGQNIEFLLMKGDSLANMGRLNEALSVYSHAFRMGDISSDKLHNFVNALVKNLSQNAGRYISKDLGKFSCCVCRGLLSKPTTLLCGHTFCKSCVEHQSKRSCVICKFPYSSSGSKSKKMTLDVTLSELILKYFPSEVNSQEIKAAGNELFKLGRHSEAQEKYSLAIKTAPGDHLCLSNRSHAYNVQGLYKEALQDAVKVCQMRPDWAKGFYRKGTALVGLERQEEGMEAFSRCLTLDPSFHSAKVSLTKVLHTFLQPVDASSLKANELQRSPIFNKFHLDDVVSDGQEESSRVEEVAAEEEKEDEKKDESSPVKHNLNTSRTLDRRKFSPVDRKYTKKRLPSQTDEQFQPITDGSSPHTENQSKRFKKCPLSMLESRVSGEKEQVAKPGPGYKIPLDIIEKADFECSLCLRLFYQPTTTPCGHTFCRGCLDRCLDYSQACPLCKQSLTEYQASNREKKVTYTLLDLMETYLPSDYTERQLIHRKELEQVASHAFQDGGTIPVFVCTLALPTIPCPLHVFEPRYRLMIRQAMESGARQFGMCVADDENEFAEYGCMLEINQLEYLPDGRCVLGTIGGRRFKVLERGMRNGYNTAKVEFLKDTVAEGDAGSELRALNHAVYQQARTWFVNLPIYHQTRIVDHFGPMPQQASDPQSSFNGPHWHWWVLAILPLHPRVQLSILSKTILKERLKVLELSLTRMTNIPS</sequence>
<evidence type="ECO:0000256" key="5">
    <source>
        <dbReference type="PROSITE-ProRule" id="PRU00339"/>
    </source>
</evidence>
<dbReference type="InterPro" id="IPR015947">
    <property type="entry name" value="PUA-like_sf"/>
</dbReference>
<dbReference type="PROSITE" id="PS00518">
    <property type="entry name" value="ZF_RING_1"/>
    <property type="match status" value="2"/>
</dbReference>
<feature type="repeat" description="TPR" evidence="5">
    <location>
        <begin position="236"/>
        <end position="269"/>
    </location>
</feature>
<feature type="domain" description="RING-type" evidence="7">
    <location>
        <begin position="99"/>
        <end position="135"/>
    </location>
</feature>
<evidence type="ECO:0000259" key="7">
    <source>
        <dbReference type="PROSITE" id="PS50089"/>
    </source>
</evidence>
<dbReference type="SUPFAM" id="SSF57850">
    <property type="entry name" value="RING/U-box"/>
    <property type="match status" value="2"/>
</dbReference>
<dbReference type="PROSITE" id="PS50005">
    <property type="entry name" value="TPR"/>
    <property type="match status" value="1"/>
</dbReference>
<feature type="compositionally biased region" description="Basic and acidic residues" evidence="6">
    <location>
        <begin position="351"/>
        <end position="363"/>
    </location>
</feature>
<dbReference type="GeneID" id="752939"/>
<dbReference type="SUPFAM" id="SSF48452">
    <property type="entry name" value="TPR-like"/>
    <property type="match status" value="2"/>
</dbReference>
<dbReference type="Gene3D" id="2.30.130.40">
    <property type="entry name" value="LON domain-like"/>
    <property type="match status" value="1"/>
</dbReference>
<reference evidence="9" key="2">
    <citation type="submission" date="2021-01" db="UniProtKB">
        <authorList>
            <consortium name="EnsemblMetazoa"/>
        </authorList>
    </citation>
    <scope>IDENTIFICATION</scope>
</reference>
<evidence type="ECO:0000313" key="9">
    <source>
        <dbReference type="EnsemblMetazoa" id="XP_001180621"/>
    </source>
</evidence>
<dbReference type="PROSITE" id="PS51787">
    <property type="entry name" value="LON_N"/>
    <property type="match status" value="1"/>
</dbReference>